<feature type="chain" id="PRO_5045693526" evidence="1">
    <location>
        <begin position="22"/>
        <end position="245"/>
    </location>
</feature>
<keyword evidence="1" id="KW-0732">Signal</keyword>
<comment type="caution">
    <text evidence="2">The sequence shown here is derived from an EMBL/GenBank/DDBJ whole genome shotgun (WGS) entry which is preliminary data.</text>
</comment>
<name>A0ABW3H7Z9_9SPHN</name>
<protein>
    <submittedName>
        <fullName evidence="2">Trypsin-like peptidase domain-containing protein</fullName>
    </submittedName>
</protein>
<dbReference type="InterPro" id="IPR009003">
    <property type="entry name" value="Peptidase_S1_PA"/>
</dbReference>
<evidence type="ECO:0000313" key="3">
    <source>
        <dbReference type="Proteomes" id="UP001596977"/>
    </source>
</evidence>
<evidence type="ECO:0000313" key="2">
    <source>
        <dbReference type="EMBL" id="MFD0946877.1"/>
    </source>
</evidence>
<proteinExistence type="predicted"/>
<accession>A0ABW3H7Z9</accession>
<evidence type="ECO:0000256" key="1">
    <source>
        <dbReference type="SAM" id="SignalP"/>
    </source>
</evidence>
<gene>
    <name evidence="2" type="ORF">ACFQ1E_11055</name>
</gene>
<reference evidence="3" key="1">
    <citation type="journal article" date="2019" name="Int. J. Syst. Evol. Microbiol.">
        <title>The Global Catalogue of Microorganisms (GCM) 10K type strain sequencing project: providing services to taxonomists for standard genome sequencing and annotation.</title>
        <authorList>
            <consortium name="The Broad Institute Genomics Platform"/>
            <consortium name="The Broad Institute Genome Sequencing Center for Infectious Disease"/>
            <person name="Wu L."/>
            <person name="Ma J."/>
        </authorList>
    </citation>
    <scope>NUCLEOTIDE SEQUENCE [LARGE SCALE GENOMIC DNA]</scope>
    <source>
        <strain evidence="3">CCUG 62982</strain>
    </source>
</reference>
<dbReference type="Pfam" id="PF13365">
    <property type="entry name" value="Trypsin_2"/>
    <property type="match status" value="1"/>
</dbReference>
<organism evidence="2 3">
    <name type="scientific">Sphingomonas canadensis</name>
    <dbReference type="NCBI Taxonomy" id="1219257"/>
    <lineage>
        <taxon>Bacteria</taxon>
        <taxon>Pseudomonadati</taxon>
        <taxon>Pseudomonadota</taxon>
        <taxon>Alphaproteobacteria</taxon>
        <taxon>Sphingomonadales</taxon>
        <taxon>Sphingomonadaceae</taxon>
        <taxon>Sphingomonas</taxon>
    </lineage>
</organism>
<feature type="signal peptide" evidence="1">
    <location>
        <begin position="1"/>
        <end position="21"/>
    </location>
</feature>
<dbReference type="EMBL" id="JBHTJG010000004">
    <property type="protein sequence ID" value="MFD0946877.1"/>
    <property type="molecule type" value="Genomic_DNA"/>
</dbReference>
<sequence>MIRIVIAIAAGLIVGPAPGQAQTVPAPPAPPAPEQAAASVCRPRFLVDGKPLEAGTGFVVLPGAAGAKPLLVTAIHLFGPSGGLAAEVPWAQMALRARLDLCVPQSGGRVPWHGGAALVVPGARPMGTLPYRDMAAFVIDSGAPALTLAPAPPRAGEKVWLIAPLAGRPDGPLLHRATVAYAGIEALQYVFDDPRLPLRATSGGPVVNAAGQVVGVHLGGGIDKGELIGMATGLQVLTNALRDAR</sequence>
<dbReference type="SUPFAM" id="SSF50494">
    <property type="entry name" value="Trypsin-like serine proteases"/>
    <property type="match status" value="1"/>
</dbReference>
<keyword evidence="3" id="KW-1185">Reference proteome</keyword>
<dbReference type="Proteomes" id="UP001596977">
    <property type="component" value="Unassembled WGS sequence"/>
</dbReference>